<feature type="compositionally biased region" description="Basic and acidic residues" evidence="1">
    <location>
        <begin position="248"/>
        <end position="280"/>
    </location>
</feature>
<reference evidence="2" key="1">
    <citation type="journal article" date="2023" name="Mol. Phylogenet. Evol.">
        <title>Genome-scale phylogeny and comparative genomics of the fungal order Sordariales.</title>
        <authorList>
            <person name="Hensen N."/>
            <person name="Bonometti L."/>
            <person name="Westerberg I."/>
            <person name="Brannstrom I.O."/>
            <person name="Guillou S."/>
            <person name="Cros-Aarteil S."/>
            <person name="Calhoun S."/>
            <person name="Haridas S."/>
            <person name="Kuo A."/>
            <person name="Mondo S."/>
            <person name="Pangilinan J."/>
            <person name="Riley R."/>
            <person name="LaButti K."/>
            <person name="Andreopoulos B."/>
            <person name="Lipzen A."/>
            <person name="Chen C."/>
            <person name="Yan M."/>
            <person name="Daum C."/>
            <person name="Ng V."/>
            <person name="Clum A."/>
            <person name="Steindorff A."/>
            <person name="Ohm R.A."/>
            <person name="Martin F."/>
            <person name="Silar P."/>
            <person name="Natvig D.O."/>
            <person name="Lalanne C."/>
            <person name="Gautier V."/>
            <person name="Ament-Velasquez S.L."/>
            <person name="Kruys A."/>
            <person name="Hutchinson M.I."/>
            <person name="Powell A.J."/>
            <person name="Barry K."/>
            <person name="Miller A.N."/>
            <person name="Grigoriev I.V."/>
            <person name="Debuchy R."/>
            <person name="Gladieux P."/>
            <person name="Hiltunen Thoren M."/>
            <person name="Johannesson H."/>
        </authorList>
    </citation>
    <scope>NUCLEOTIDE SEQUENCE</scope>
    <source>
        <strain evidence="2">FGSC 1904</strain>
    </source>
</reference>
<sequence>MLSQSSNGRCPQGQDANGEPARKRVKREDDPSDEELSSSDETPSPNEEPSDEESSSSEDASEDAADDGSDEEDNDAAGDEEDGVNFELVGQLVHQILNPPPDHPAASPPPPEIHFDKNEVEAITDRVLDALDPDDMATSILIIVTMLEEAAGGHAPMLGILVGHVLAVLERMQNPEEYGVRNPAPPYSVLPRAEEVTMELAARLPEYINHTPRYTREPMPPPKEDSQETRGQQRKREHNNDDGEDGTEDIKENDAEEKNEQEAQAEMKDFKRSLEEGEGK</sequence>
<dbReference type="Proteomes" id="UP001281003">
    <property type="component" value="Unassembled WGS sequence"/>
</dbReference>
<feature type="compositionally biased region" description="Basic and acidic residues" evidence="1">
    <location>
        <begin position="20"/>
        <end position="29"/>
    </location>
</feature>
<gene>
    <name evidence="2" type="ORF">B0T20DRAFT_478705</name>
</gene>
<dbReference type="AlphaFoldDB" id="A0AAE0PH10"/>
<comment type="caution">
    <text evidence="2">The sequence shown here is derived from an EMBL/GenBank/DDBJ whole genome shotgun (WGS) entry which is preliminary data.</text>
</comment>
<proteinExistence type="predicted"/>
<dbReference type="EMBL" id="JAUTDP010000005">
    <property type="protein sequence ID" value="KAK3399345.1"/>
    <property type="molecule type" value="Genomic_DNA"/>
</dbReference>
<feature type="compositionally biased region" description="Acidic residues" evidence="1">
    <location>
        <begin position="48"/>
        <end position="80"/>
    </location>
</feature>
<keyword evidence="3" id="KW-1185">Reference proteome</keyword>
<name>A0AAE0PH10_SORBR</name>
<feature type="region of interest" description="Disordered" evidence="1">
    <location>
        <begin position="1"/>
        <end position="80"/>
    </location>
</feature>
<organism evidence="2 3">
    <name type="scientific">Sordaria brevicollis</name>
    <dbReference type="NCBI Taxonomy" id="83679"/>
    <lineage>
        <taxon>Eukaryota</taxon>
        <taxon>Fungi</taxon>
        <taxon>Dikarya</taxon>
        <taxon>Ascomycota</taxon>
        <taxon>Pezizomycotina</taxon>
        <taxon>Sordariomycetes</taxon>
        <taxon>Sordariomycetidae</taxon>
        <taxon>Sordariales</taxon>
        <taxon>Sordariaceae</taxon>
        <taxon>Sordaria</taxon>
    </lineage>
</organism>
<reference evidence="2" key="2">
    <citation type="submission" date="2023-07" db="EMBL/GenBank/DDBJ databases">
        <authorList>
            <consortium name="Lawrence Berkeley National Laboratory"/>
            <person name="Haridas S."/>
            <person name="Hensen N."/>
            <person name="Bonometti L."/>
            <person name="Westerberg I."/>
            <person name="Brannstrom I.O."/>
            <person name="Guillou S."/>
            <person name="Cros-Aarteil S."/>
            <person name="Calhoun S."/>
            <person name="Kuo A."/>
            <person name="Mondo S."/>
            <person name="Pangilinan J."/>
            <person name="Riley R."/>
            <person name="LaButti K."/>
            <person name="Andreopoulos B."/>
            <person name="Lipzen A."/>
            <person name="Chen C."/>
            <person name="Yanf M."/>
            <person name="Daum C."/>
            <person name="Ng V."/>
            <person name="Clum A."/>
            <person name="Steindorff A."/>
            <person name="Ohm R."/>
            <person name="Martin F."/>
            <person name="Silar P."/>
            <person name="Natvig D."/>
            <person name="Lalanne C."/>
            <person name="Gautier V."/>
            <person name="Ament-velasquez S.L."/>
            <person name="Kruys A."/>
            <person name="Hutchinson M.I."/>
            <person name="Powell A.J."/>
            <person name="Barry K."/>
            <person name="Miller A.N."/>
            <person name="Grigoriev I.V."/>
            <person name="Debuchy R."/>
            <person name="Gladieux P."/>
            <person name="Thoren M.H."/>
            <person name="Johannesson H."/>
        </authorList>
    </citation>
    <scope>NUCLEOTIDE SEQUENCE</scope>
    <source>
        <strain evidence="2">FGSC 1904</strain>
    </source>
</reference>
<evidence type="ECO:0000313" key="2">
    <source>
        <dbReference type="EMBL" id="KAK3399345.1"/>
    </source>
</evidence>
<evidence type="ECO:0000256" key="1">
    <source>
        <dbReference type="SAM" id="MobiDB-lite"/>
    </source>
</evidence>
<feature type="region of interest" description="Disordered" evidence="1">
    <location>
        <begin position="207"/>
        <end position="280"/>
    </location>
</feature>
<protein>
    <submittedName>
        <fullName evidence="2">Uncharacterized protein</fullName>
    </submittedName>
</protein>
<evidence type="ECO:0000313" key="3">
    <source>
        <dbReference type="Proteomes" id="UP001281003"/>
    </source>
</evidence>
<accession>A0AAE0PH10</accession>